<dbReference type="Pfam" id="PF12833">
    <property type="entry name" value="HTH_18"/>
    <property type="match status" value="1"/>
</dbReference>
<keyword evidence="1" id="KW-0805">Transcription regulation</keyword>
<name>A0A401YX25_9ACTN</name>
<proteinExistence type="predicted"/>
<evidence type="ECO:0000256" key="1">
    <source>
        <dbReference type="ARBA" id="ARBA00023015"/>
    </source>
</evidence>
<dbReference type="Proteomes" id="UP000286931">
    <property type="component" value="Unassembled WGS sequence"/>
</dbReference>
<dbReference type="EMBL" id="BIFH01000031">
    <property type="protein sequence ID" value="GCD99120.1"/>
    <property type="molecule type" value="Genomic_DNA"/>
</dbReference>
<reference evidence="6 7" key="1">
    <citation type="submission" date="2018-12" db="EMBL/GenBank/DDBJ databases">
        <title>Draft genome sequence of Embleya hyalina NBRC 13850T.</title>
        <authorList>
            <person name="Komaki H."/>
            <person name="Hosoyama A."/>
            <person name="Kimura A."/>
            <person name="Ichikawa N."/>
            <person name="Tamura T."/>
        </authorList>
    </citation>
    <scope>NUCLEOTIDE SEQUENCE [LARGE SCALE GENOMIC DNA]</scope>
    <source>
        <strain evidence="6 7">NBRC 13850</strain>
    </source>
</reference>
<dbReference type="Gene3D" id="1.10.10.60">
    <property type="entry name" value="Homeodomain-like"/>
    <property type="match status" value="1"/>
</dbReference>
<dbReference type="InterPro" id="IPR009057">
    <property type="entry name" value="Homeodomain-like_sf"/>
</dbReference>
<dbReference type="AlphaFoldDB" id="A0A401YX25"/>
<evidence type="ECO:0000313" key="7">
    <source>
        <dbReference type="Proteomes" id="UP000286931"/>
    </source>
</evidence>
<feature type="domain" description="HTH araC/xylS-type" evidence="5">
    <location>
        <begin position="146"/>
        <end position="246"/>
    </location>
</feature>
<evidence type="ECO:0000259" key="5">
    <source>
        <dbReference type="PROSITE" id="PS01124"/>
    </source>
</evidence>
<sequence length="279" mass="29982">MSCYRGFRLGPDRLHRAKEVPIGMAVALVIPFDEKLQLTPSQLPSGPVDANASTSPIGGPKTSRTGEEDNGCWSEVEVTFAPWAALTIFGTTLQQLANVAIEPRALLGPRADDLTEALATAVGWKERFALLDVVLTEWARSGPASSTRVAWAWQELAHRAGAVPIPVLARRVGWSQRQLEKRFREQIGLTPKAIARVFRLQRALQLLDSGLPSAEVATLAGYHDQAHFGHDCKAMTGHAPGRFIACRVAGSPGPWSADRGEGQAPGVPMPASIRTATSV</sequence>
<protein>
    <submittedName>
        <fullName evidence="6">Putative AraC-family regulatory protein</fullName>
    </submittedName>
</protein>
<dbReference type="SMART" id="SM00342">
    <property type="entry name" value="HTH_ARAC"/>
    <property type="match status" value="1"/>
</dbReference>
<evidence type="ECO:0000256" key="3">
    <source>
        <dbReference type="ARBA" id="ARBA00023163"/>
    </source>
</evidence>
<dbReference type="GO" id="GO:0043565">
    <property type="term" value="F:sequence-specific DNA binding"/>
    <property type="evidence" value="ECO:0007669"/>
    <property type="project" value="InterPro"/>
</dbReference>
<dbReference type="InterPro" id="IPR050204">
    <property type="entry name" value="AraC_XylS_family_regulators"/>
</dbReference>
<organism evidence="6 7">
    <name type="scientific">Embleya hyalina</name>
    <dbReference type="NCBI Taxonomy" id="516124"/>
    <lineage>
        <taxon>Bacteria</taxon>
        <taxon>Bacillati</taxon>
        <taxon>Actinomycetota</taxon>
        <taxon>Actinomycetes</taxon>
        <taxon>Kitasatosporales</taxon>
        <taxon>Streptomycetaceae</taxon>
        <taxon>Embleya</taxon>
    </lineage>
</organism>
<feature type="region of interest" description="Disordered" evidence="4">
    <location>
        <begin position="254"/>
        <end position="279"/>
    </location>
</feature>
<keyword evidence="2" id="KW-0238">DNA-binding</keyword>
<dbReference type="InterPro" id="IPR018060">
    <property type="entry name" value="HTH_AraC"/>
</dbReference>
<accession>A0A401YX25</accession>
<dbReference type="PROSITE" id="PS01124">
    <property type="entry name" value="HTH_ARAC_FAMILY_2"/>
    <property type="match status" value="1"/>
</dbReference>
<keyword evidence="7" id="KW-1185">Reference proteome</keyword>
<evidence type="ECO:0000313" key="6">
    <source>
        <dbReference type="EMBL" id="GCD99120.1"/>
    </source>
</evidence>
<gene>
    <name evidence="6" type="ORF">EHYA_06832</name>
</gene>
<feature type="region of interest" description="Disordered" evidence="4">
    <location>
        <begin position="41"/>
        <end position="70"/>
    </location>
</feature>
<dbReference type="GO" id="GO:0003700">
    <property type="term" value="F:DNA-binding transcription factor activity"/>
    <property type="evidence" value="ECO:0007669"/>
    <property type="project" value="InterPro"/>
</dbReference>
<dbReference type="PANTHER" id="PTHR46796:SF15">
    <property type="entry name" value="BLL1074 PROTEIN"/>
    <property type="match status" value="1"/>
</dbReference>
<dbReference type="SUPFAM" id="SSF46689">
    <property type="entry name" value="Homeodomain-like"/>
    <property type="match status" value="1"/>
</dbReference>
<evidence type="ECO:0000256" key="2">
    <source>
        <dbReference type="ARBA" id="ARBA00023125"/>
    </source>
</evidence>
<evidence type="ECO:0000256" key="4">
    <source>
        <dbReference type="SAM" id="MobiDB-lite"/>
    </source>
</evidence>
<keyword evidence="3" id="KW-0804">Transcription</keyword>
<comment type="caution">
    <text evidence="6">The sequence shown here is derived from an EMBL/GenBank/DDBJ whole genome shotgun (WGS) entry which is preliminary data.</text>
</comment>
<dbReference type="PANTHER" id="PTHR46796">
    <property type="entry name" value="HTH-TYPE TRANSCRIPTIONAL ACTIVATOR RHAS-RELATED"/>
    <property type="match status" value="1"/>
</dbReference>